<feature type="transmembrane region" description="Helical" evidence="2">
    <location>
        <begin position="92"/>
        <end position="109"/>
    </location>
</feature>
<evidence type="ECO:0000313" key="3">
    <source>
        <dbReference type="EMBL" id="APW98841.1"/>
    </source>
</evidence>
<reference evidence="3 6" key="1">
    <citation type="journal article" date="2011" name="J. Bacteriol.">
        <title>Genome sequence of Halobiforma lacisalsi AJ5, an extremely halophilic archaeon which harbors a bop gene.</title>
        <authorList>
            <person name="Jiang X."/>
            <person name="Wang S."/>
            <person name="Cheng H."/>
            <person name="Huo Y."/>
            <person name="Zhang X."/>
            <person name="Zhu X."/>
            <person name="Han X."/>
            <person name="Ni P."/>
            <person name="Wu M."/>
        </authorList>
    </citation>
    <scope>NUCLEOTIDE SEQUENCE [LARGE SCALE GENOMIC DNA]</scope>
    <source>
        <strain evidence="3 6">AJ5</strain>
    </source>
</reference>
<dbReference type="InterPro" id="IPR058341">
    <property type="entry name" value="DUF8028"/>
</dbReference>
<feature type="compositionally biased region" description="Low complexity" evidence="1">
    <location>
        <begin position="23"/>
        <end position="61"/>
    </location>
</feature>
<dbReference type="GeneID" id="30922272"/>
<dbReference type="AlphaFoldDB" id="M0LFK6"/>
<feature type="transmembrane region" description="Helical" evidence="2">
    <location>
        <begin position="115"/>
        <end position="134"/>
    </location>
</feature>
<dbReference type="EMBL" id="CP019285">
    <property type="protein sequence ID" value="APW98841.1"/>
    <property type="molecule type" value="Genomic_DNA"/>
</dbReference>
<keyword evidence="2" id="KW-0472">Membrane</keyword>
<dbReference type="eggNOG" id="arCOG07497">
    <property type="taxonomic scope" value="Archaea"/>
</dbReference>
<feature type="compositionally biased region" description="Polar residues" evidence="1">
    <location>
        <begin position="12"/>
        <end position="22"/>
    </location>
</feature>
<protein>
    <submittedName>
        <fullName evidence="4">Uncharacterized protein</fullName>
    </submittedName>
</protein>
<name>M0LFK6_NATLA</name>
<dbReference type="PATRIC" id="fig|358396.7.peg.2318"/>
<accession>M0LFK6</accession>
<gene>
    <name evidence="4" type="ORF">C445_11412</name>
    <name evidence="3" type="ORF">CHINAEXTREME_14070</name>
</gene>
<dbReference type="RefSeq" id="WP_007141996.1">
    <property type="nucleotide sequence ID" value="NZ_AOLZ01000040.1"/>
</dbReference>
<evidence type="ECO:0000256" key="1">
    <source>
        <dbReference type="SAM" id="MobiDB-lite"/>
    </source>
</evidence>
<sequence>MSDSSAAGDGSTPASGSASTVQSRSSPSASGSADSPNARENSASSAASAANTAASTSTTATDDSEPQAGTTQDHDRRLERAVPTLATPIRRAGFWMAVVLPFLSLPLLASGLSTGFQTLAFVGLVALNLVALYVGHSYGR</sequence>
<evidence type="ECO:0000256" key="2">
    <source>
        <dbReference type="SAM" id="Phobius"/>
    </source>
</evidence>
<reference evidence="3" key="3">
    <citation type="submission" date="2017-01" db="EMBL/GenBank/DDBJ databases">
        <authorList>
            <person name="Mah S.A."/>
            <person name="Swanson W.J."/>
            <person name="Moy G.W."/>
            <person name="Vacquier V.D."/>
        </authorList>
    </citation>
    <scope>NUCLEOTIDE SEQUENCE</scope>
    <source>
        <strain evidence="3">AJ5</strain>
    </source>
</reference>
<feature type="region of interest" description="Disordered" evidence="1">
    <location>
        <begin position="1"/>
        <end position="81"/>
    </location>
</feature>
<keyword evidence="2" id="KW-1133">Transmembrane helix</keyword>
<dbReference type="Pfam" id="PF26071">
    <property type="entry name" value="DUF8028"/>
    <property type="match status" value="1"/>
</dbReference>
<organism evidence="4 5">
    <name type="scientific">Natronobacterium lacisalsi AJ5</name>
    <dbReference type="NCBI Taxonomy" id="358396"/>
    <lineage>
        <taxon>Archaea</taxon>
        <taxon>Methanobacteriati</taxon>
        <taxon>Methanobacteriota</taxon>
        <taxon>Stenosarchaea group</taxon>
        <taxon>Halobacteria</taxon>
        <taxon>Halobacteriales</taxon>
        <taxon>Natrialbaceae</taxon>
        <taxon>Natronobacterium</taxon>
    </lineage>
</organism>
<reference evidence="4 5" key="2">
    <citation type="journal article" date="2014" name="PLoS Genet.">
        <title>Phylogenetically driven sequencing of extremely halophilic archaea reveals strategies for static and dynamic osmo-response.</title>
        <authorList>
            <person name="Becker E.A."/>
            <person name="Seitzer P.M."/>
            <person name="Tritt A."/>
            <person name="Larsen D."/>
            <person name="Krusor M."/>
            <person name="Yao A.I."/>
            <person name="Wu D."/>
            <person name="Madern D."/>
            <person name="Eisen J.A."/>
            <person name="Darling A.E."/>
            <person name="Facciotti M.T."/>
        </authorList>
    </citation>
    <scope>NUCLEOTIDE SEQUENCE [LARGE SCALE GENOMIC DNA]</scope>
    <source>
        <strain evidence="4 5">AJ5</strain>
    </source>
</reference>
<dbReference type="Proteomes" id="UP000011555">
    <property type="component" value="Unassembled WGS sequence"/>
</dbReference>
<dbReference type="Proteomes" id="UP000186547">
    <property type="component" value="Chromosome"/>
</dbReference>
<keyword evidence="5" id="KW-1185">Reference proteome</keyword>
<evidence type="ECO:0000313" key="4">
    <source>
        <dbReference type="EMBL" id="EMA32336.1"/>
    </source>
</evidence>
<keyword evidence="2" id="KW-0812">Transmembrane</keyword>
<dbReference type="EMBL" id="AOLZ01000040">
    <property type="protein sequence ID" value="EMA32336.1"/>
    <property type="molecule type" value="Genomic_DNA"/>
</dbReference>
<dbReference type="KEGG" id="hlc:CHINAEXTREME14070"/>
<evidence type="ECO:0000313" key="5">
    <source>
        <dbReference type="Proteomes" id="UP000011555"/>
    </source>
</evidence>
<evidence type="ECO:0000313" key="6">
    <source>
        <dbReference type="Proteomes" id="UP000186547"/>
    </source>
</evidence>
<proteinExistence type="predicted"/>